<sequence>MSIANRTYRDIAFSFFANPMSGDMGKKTGASAVKQAIVAILKTNHHERLFNPEFGSDIRGSLFEQMNPITEQRMRKKVEAAIARHEPRAEVLGVSVKAQEEQNRYEISVVFNVSSEAETQKLTTYFDVLG</sequence>
<dbReference type="Pfam" id="PF04965">
    <property type="entry name" value="GPW_gp25"/>
    <property type="match status" value="1"/>
</dbReference>
<dbReference type="InterPro" id="IPR007048">
    <property type="entry name" value="IraD/Gp25-like"/>
</dbReference>
<gene>
    <name evidence="2" type="ORF">METZ01_LOCUS337575</name>
</gene>
<evidence type="ECO:0000259" key="1">
    <source>
        <dbReference type="Pfam" id="PF04965"/>
    </source>
</evidence>
<dbReference type="AlphaFoldDB" id="A0A382QKA4"/>
<evidence type="ECO:0000313" key="2">
    <source>
        <dbReference type="EMBL" id="SVC84721.1"/>
    </source>
</evidence>
<reference evidence="2" key="1">
    <citation type="submission" date="2018-05" db="EMBL/GenBank/DDBJ databases">
        <authorList>
            <person name="Lanie J.A."/>
            <person name="Ng W.-L."/>
            <person name="Kazmierczak K.M."/>
            <person name="Andrzejewski T.M."/>
            <person name="Davidsen T.M."/>
            <person name="Wayne K.J."/>
            <person name="Tettelin H."/>
            <person name="Glass J.I."/>
            <person name="Rusch D."/>
            <person name="Podicherti R."/>
            <person name="Tsui H.-C.T."/>
            <person name="Winkler M.E."/>
        </authorList>
    </citation>
    <scope>NUCLEOTIDE SEQUENCE</scope>
</reference>
<accession>A0A382QKA4</accession>
<feature type="domain" description="IraD/Gp25-like" evidence="1">
    <location>
        <begin position="30"/>
        <end position="115"/>
    </location>
</feature>
<dbReference type="Gene3D" id="3.10.450.40">
    <property type="match status" value="1"/>
</dbReference>
<protein>
    <recommendedName>
        <fullName evidence="1">IraD/Gp25-like domain-containing protein</fullName>
    </recommendedName>
</protein>
<proteinExistence type="predicted"/>
<name>A0A382QKA4_9ZZZZ</name>
<dbReference type="SUPFAM" id="SSF160719">
    <property type="entry name" value="gpW/gp25-like"/>
    <property type="match status" value="1"/>
</dbReference>
<organism evidence="2">
    <name type="scientific">marine metagenome</name>
    <dbReference type="NCBI Taxonomy" id="408172"/>
    <lineage>
        <taxon>unclassified sequences</taxon>
        <taxon>metagenomes</taxon>
        <taxon>ecological metagenomes</taxon>
    </lineage>
</organism>
<dbReference type="EMBL" id="UINC01114424">
    <property type="protein sequence ID" value="SVC84721.1"/>
    <property type="molecule type" value="Genomic_DNA"/>
</dbReference>